<dbReference type="Proteomes" id="UP000085678">
    <property type="component" value="Unplaced"/>
</dbReference>
<proteinExistence type="predicted"/>
<protein>
    <submittedName>
        <fullName evidence="3">Uncharacterized protein LOC106168879</fullName>
    </submittedName>
</protein>
<sequence length="127" mass="14608">MLKIALLLCVVGLAVCSQMYQDCVSYDPHMSRRCGQCVQSYHQSFYCPNEYNPGGSYHQKVPTHVKDGYGYKVSYRYETVYYGPSKKLYFRYADDPACYWQCDTEGNASLRACPYGTTFNEYNGVCQ</sequence>
<keyword evidence="1" id="KW-0732">Signal</keyword>
<dbReference type="AlphaFoldDB" id="A0A1S3J1A0"/>
<reference evidence="3" key="1">
    <citation type="submission" date="2025-08" db="UniProtKB">
        <authorList>
            <consortium name="RefSeq"/>
        </authorList>
    </citation>
    <scope>IDENTIFICATION</scope>
    <source>
        <tissue evidence="3">Gonads</tissue>
    </source>
</reference>
<dbReference type="GeneID" id="106168879"/>
<dbReference type="RefSeq" id="XP_013403579.1">
    <property type="nucleotide sequence ID" value="XM_013548125.1"/>
</dbReference>
<name>A0A1S3J1A0_LINAN</name>
<evidence type="ECO:0000313" key="3">
    <source>
        <dbReference type="RefSeq" id="XP_013403579.1"/>
    </source>
</evidence>
<accession>A0A1S3J1A0</accession>
<dbReference type="InterPro" id="IPR036508">
    <property type="entry name" value="Chitin-bd_dom_sf"/>
</dbReference>
<keyword evidence="2" id="KW-1185">Reference proteome</keyword>
<dbReference type="KEGG" id="lak:106168879"/>
<feature type="signal peptide" evidence="1">
    <location>
        <begin position="1"/>
        <end position="16"/>
    </location>
</feature>
<organism evidence="2 3">
    <name type="scientific">Lingula anatina</name>
    <name type="common">Brachiopod</name>
    <name type="synonym">Lingula unguis</name>
    <dbReference type="NCBI Taxonomy" id="7574"/>
    <lineage>
        <taxon>Eukaryota</taxon>
        <taxon>Metazoa</taxon>
        <taxon>Spiralia</taxon>
        <taxon>Lophotrochozoa</taxon>
        <taxon>Brachiopoda</taxon>
        <taxon>Linguliformea</taxon>
        <taxon>Lingulata</taxon>
        <taxon>Lingulida</taxon>
        <taxon>Linguloidea</taxon>
        <taxon>Lingulidae</taxon>
        <taxon>Lingula</taxon>
    </lineage>
</organism>
<gene>
    <name evidence="3" type="primary">LOC106168879</name>
</gene>
<dbReference type="OrthoDB" id="6020543at2759"/>
<evidence type="ECO:0000256" key="1">
    <source>
        <dbReference type="SAM" id="SignalP"/>
    </source>
</evidence>
<feature type="chain" id="PRO_5010222786" evidence="1">
    <location>
        <begin position="17"/>
        <end position="127"/>
    </location>
</feature>
<dbReference type="SUPFAM" id="SSF57625">
    <property type="entry name" value="Invertebrate chitin-binding proteins"/>
    <property type="match status" value="1"/>
</dbReference>
<dbReference type="InParanoid" id="A0A1S3J1A0"/>
<evidence type="ECO:0000313" key="2">
    <source>
        <dbReference type="Proteomes" id="UP000085678"/>
    </source>
</evidence>
<dbReference type="GO" id="GO:0008061">
    <property type="term" value="F:chitin binding"/>
    <property type="evidence" value="ECO:0007669"/>
    <property type="project" value="InterPro"/>
</dbReference>